<proteinExistence type="predicted"/>
<feature type="transmembrane region" description="Helical" evidence="1">
    <location>
        <begin position="33"/>
        <end position="55"/>
    </location>
</feature>
<gene>
    <name evidence="2" type="ORF">SAMN04489727_7743</name>
</gene>
<dbReference type="Proteomes" id="UP000199622">
    <property type="component" value="Unassembled WGS sequence"/>
</dbReference>
<keyword evidence="1" id="KW-0812">Transmembrane</keyword>
<organism evidence="2 3">
    <name type="scientific">Amycolatopsis tolypomycina</name>
    <dbReference type="NCBI Taxonomy" id="208445"/>
    <lineage>
        <taxon>Bacteria</taxon>
        <taxon>Bacillati</taxon>
        <taxon>Actinomycetota</taxon>
        <taxon>Actinomycetes</taxon>
        <taxon>Pseudonocardiales</taxon>
        <taxon>Pseudonocardiaceae</taxon>
        <taxon>Amycolatopsis</taxon>
    </lineage>
</organism>
<evidence type="ECO:0000313" key="2">
    <source>
        <dbReference type="EMBL" id="SED40666.1"/>
    </source>
</evidence>
<keyword evidence="1" id="KW-1133">Transmembrane helix</keyword>
<evidence type="ECO:0000256" key="1">
    <source>
        <dbReference type="SAM" id="Phobius"/>
    </source>
</evidence>
<keyword evidence="1" id="KW-0472">Membrane</keyword>
<evidence type="ECO:0000313" key="3">
    <source>
        <dbReference type="Proteomes" id="UP000199622"/>
    </source>
</evidence>
<protein>
    <submittedName>
        <fullName evidence="2">Uncharacterized protein</fullName>
    </submittedName>
</protein>
<dbReference type="STRING" id="208445.SAMN04489727_7743"/>
<dbReference type="AlphaFoldDB" id="A0A1H5AE07"/>
<sequence length="163" mass="17087">MTDVEDRLRRAFHAFADTVDVTPAPVPVSRRRLAAPLVAAAATVLVAGAIAVVVATRPGPATAPPASPPPPAPSPSPSAVVLPDFALLTHCGVDEAKIGDRFYEAETPLIGPARSSPPGWDNPYQHGTMTLTSPAAAVFRDALGHEVRFRVRPGATEFKHLCD</sequence>
<dbReference type="RefSeq" id="WP_091316778.1">
    <property type="nucleotide sequence ID" value="NZ_FNSO01000004.1"/>
</dbReference>
<accession>A0A1H5AE07</accession>
<reference evidence="3" key="1">
    <citation type="submission" date="2016-10" db="EMBL/GenBank/DDBJ databases">
        <authorList>
            <person name="Varghese N."/>
            <person name="Submissions S."/>
        </authorList>
    </citation>
    <scope>NUCLEOTIDE SEQUENCE [LARGE SCALE GENOMIC DNA]</scope>
    <source>
        <strain evidence="3">DSM 44544</strain>
    </source>
</reference>
<dbReference type="OrthoDB" id="3692307at2"/>
<keyword evidence="3" id="KW-1185">Reference proteome</keyword>
<dbReference type="EMBL" id="FNSO01000004">
    <property type="protein sequence ID" value="SED40666.1"/>
    <property type="molecule type" value="Genomic_DNA"/>
</dbReference>
<name>A0A1H5AE07_9PSEU</name>